<dbReference type="InterPro" id="IPR032799">
    <property type="entry name" value="TAXi_C"/>
</dbReference>
<comment type="caution">
    <text evidence="5">The sequence shown here is derived from an EMBL/GenBank/DDBJ whole genome shotgun (WGS) entry which is preliminary data.</text>
</comment>
<dbReference type="PROSITE" id="PS51767">
    <property type="entry name" value="PEPTIDASE_A1"/>
    <property type="match status" value="1"/>
</dbReference>
<evidence type="ECO:0000256" key="2">
    <source>
        <dbReference type="RuleBase" id="RU000454"/>
    </source>
</evidence>
<dbReference type="InterPro" id="IPR001461">
    <property type="entry name" value="Aspartic_peptidase_A1"/>
</dbReference>
<feature type="chain" id="PRO_5045633820" description="Peptidase A1 domain-containing protein" evidence="3">
    <location>
        <begin position="26"/>
        <end position="493"/>
    </location>
</feature>
<dbReference type="PANTHER" id="PTHR13683">
    <property type="entry name" value="ASPARTYL PROTEASES"/>
    <property type="match status" value="1"/>
</dbReference>
<keyword evidence="2" id="KW-0645">Protease</keyword>
<dbReference type="PROSITE" id="PS00141">
    <property type="entry name" value="ASP_PROTEASE"/>
    <property type="match status" value="1"/>
</dbReference>
<comment type="similarity">
    <text evidence="1 2">Belongs to the peptidase A1 family.</text>
</comment>
<evidence type="ECO:0000256" key="3">
    <source>
        <dbReference type="SAM" id="SignalP"/>
    </source>
</evidence>
<protein>
    <recommendedName>
        <fullName evidence="4">Peptidase A1 domain-containing protein</fullName>
    </recommendedName>
</protein>
<dbReference type="InterPro" id="IPR001969">
    <property type="entry name" value="Aspartic_peptidase_AS"/>
</dbReference>
<feature type="domain" description="Peptidase A1" evidence="4">
    <location>
        <begin position="135"/>
        <end position="475"/>
    </location>
</feature>
<evidence type="ECO:0000313" key="6">
    <source>
        <dbReference type="Proteomes" id="UP000823674"/>
    </source>
</evidence>
<evidence type="ECO:0000313" key="5">
    <source>
        <dbReference type="EMBL" id="KAG5385303.1"/>
    </source>
</evidence>
<dbReference type="EMBL" id="JADBGQ010000008">
    <property type="protein sequence ID" value="KAG5385303.1"/>
    <property type="molecule type" value="Genomic_DNA"/>
</dbReference>
<dbReference type="SUPFAM" id="SSF50630">
    <property type="entry name" value="Acid proteases"/>
    <property type="match status" value="1"/>
</dbReference>
<dbReference type="Pfam" id="PF14541">
    <property type="entry name" value="TAXi_C"/>
    <property type="match status" value="1"/>
</dbReference>
<keyword evidence="3" id="KW-0732">Signal</keyword>
<accession>A0ABQ7LIF1</accession>
<dbReference type="InterPro" id="IPR032861">
    <property type="entry name" value="TAXi_N"/>
</dbReference>
<sequence length="493" mass="52831">MSFNRNLLNITIILCVCFSWDCSEGARAKQRKEIDSHTIQLNSLFPSPSSPCVLSARASNTKSSLHVTHRHGTCSRLTRGKSTSPDHAEILRLDQARVNSIHSKLSKKLLTDGVRQSQTTNLPAKHGSIYGSGNYVVTVGIGTPKQDQSLIFDTGSDLTWIQCKPCIPTCYSQKEPIFNPYKSSSYKNVLCLSAECRSLYSATGKPGTCSGLSCVYGIQYGDQSFSAGLLAKEKFTLTNSTVFDSVSFGCGENNQGLFAGAAGLLGLGRHKLSFPSQTATTYNKTFSYCLPSSPSDTGHLTFGSAGISSSVKFTPTSTVRAGASFYGLDIVGINVGGEKLEISPTVFSAPGAIIDSGTVVSRLPPEAYAALRAAFKEKMSQYPDTSAVSIFDTCFDLSGVKTVTVPTVVFAFRGGAVVELGGKGTLYAFNTSQVCLAFAGNKDDNDIAIFGNIQQQTLEVVYDGAGGLGFVIQFGCIKLVKKTRLREIPRFYR</sequence>
<keyword evidence="2" id="KW-0378">Hydrolase</keyword>
<dbReference type="Pfam" id="PF14543">
    <property type="entry name" value="TAXi_N"/>
    <property type="match status" value="1"/>
</dbReference>
<dbReference type="PANTHER" id="PTHR13683:SF750">
    <property type="entry name" value="ASPARTYL PROTEASE AED1"/>
    <property type="match status" value="1"/>
</dbReference>
<dbReference type="Proteomes" id="UP000823674">
    <property type="component" value="Chromosome A09"/>
</dbReference>
<dbReference type="PRINTS" id="PR00792">
    <property type="entry name" value="PEPSIN"/>
</dbReference>
<evidence type="ECO:0000256" key="1">
    <source>
        <dbReference type="ARBA" id="ARBA00007447"/>
    </source>
</evidence>
<dbReference type="InterPro" id="IPR021109">
    <property type="entry name" value="Peptidase_aspartic_dom_sf"/>
</dbReference>
<evidence type="ECO:0000259" key="4">
    <source>
        <dbReference type="PROSITE" id="PS51767"/>
    </source>
</evidence>
<dbReference type="InterPro" id="IPR033121">
    <property type="entry name" value="PEPTIDASE_A1"/>
</dbReference>
<keyword evidence="2" id="KW-0064">Aspartyl protease</keyword>
<name>A0ABQ7LIF1_BRACM</name>
<organism evidence="5 6">
    <name type="scientific">Brassica rapa subsp. trilocularis</name>
    <dbReference type="NCBI Taxonomy" id="1813537"/>
    <lineage>
        <taxon>Eukaryota</taxon>
        <taxon>Viridiplantae</taxon>
        <taxon>Streptophyta</taxon>
        <taxon>Embryophyta</taxon>
        <taxon>Tracheophyta</taxon>
        <taxon>Spermatophyta</taxon>
        <taxon>Magnoliopsida</taxon>
        <taxon>eudicotyledons</taxon>
        <taxon>Gunneridae</taxon>
        <taxon>Pentapetalae</taxon>
        <taxon>rosids</taxon>
        <taxon>malvids</taxon>
        <taxon>Brassicales</taxon>
        <taxon>Brassicaceae</taxon>
        <taxon>Brassiceae</taxon>
        <taxon>Brassica</taxon>
    </lineage>
</organism>
<reference evidence="5 6" key="1">
    <citation type="submission" date="2021-03" db="EMBL/GenBank/DDBJ databases">
        <authorList>
            <person name="King G.J."/>
            <person name="Bancroft I."/>
            <person name="Baten A."/>
            <person name="Bloomfield J."/>
            <person name="Borpatragohain P."/>
            <person name="He Z."/>
            <person name="Irish N."/>
            <person name="Irwin J."/>
            <person name="Liu K."/>
            <person name="Mauleon R.P."/>
            <person name="Moore J."/>
            <person name="Morris R."/>
            <person name="Ostergaard L."/>
            <person name="Wang B."/>
            <person name="Wells R."/>
        </authorList>
    </citation>
    <scope>NUCLEOTIDE SEQUENCE [LARGE SCALE GENOMIC DNA]</scope>
    <source>
        <strain evidence="5">R-o-18</strain>
        <tissue evidence="5">Leaf</tissue>
    </source>
</reference>
<feature type="signal peptide" evidence="3">
    <location>
        <begin position="1"/>
        <end position="25"/>
    </location>
</feature>
<dbReference type="Gene3D" id="2.40.70.10">
    <property type="entry name" value="Acid Proteases"/>
    <property type="match status" value="2"/>
</dbReference>
<gene>
    <name evidence="5" type="primary">A09p049240.1_BraROA</name>
    <name evidence="5" type="ORF">IGI04_036773</name>
</gene>
<proteinExistence type="inferred from homology"/>
<keyword evidence="6" id="KW-1185">Reference proteome</keyword>